<proteinExistence type="predicted"/>
<organism evidence="2">
    <name type="scientific">Eremomyces bilateralis CBS 781.70</name>
    <dbReference type="NCBI Taxonomy" id="1392243"/>
    <lineage>
        <taxon>Eukaryota</taxon>
        <taxon>Fungi</taxon>
        <taxon>Dikarya</taxon>
        <taxon>Ascomycota</taxon>
        <taxon>Pezizomycotina</taxon>
        <taxon>Dothideomycetes</taxon>
        <taxon>Dothideomycetes incertae sedis</taxon>
        <taxon>Eremomycetales</taxon>
        <taxon>Eremomycetaceae</taxon>
        <taxon>Eremomyces</taxon>
    </lineage>
</organism>
<dbReference type="AlphaFoldDB" id="A0A6G1G1L8"/>
<protein>
    <submittedName>
        <fullName evidence="2 4">Uncharacterized protein</fullName>
    </submittedName>
</protein>
<dbReference type="GeneID" id="54417696"/>
<feature type="region of interest" description="Disordered" evidence="1">
    <location>
        <begin position="1"/>
        <end position="29"/>
    </location>
</feature>
<accession>A0A6G1G1L8</accession>
<sequence length="254" mass="27934">MVRMQTLIMSSSPSHDQPLAGPSRSSPITASDSATYYDGRFSDLTSPDTTFNVSNRSTTVAKLMAGGVPISAGLKVANVAPAPVCHPNELRKFREKVAPTAAPEKSAAKSAEFNMDLLTESMKVLDIGYKLSKDRVFNHKETFERMRRIDAIAPEHRHYTGRADNVFDLLAFSVTGAGDDAVMNISRAFEIHCPKGEEQDLVATLEKVNYLFFHPFFLAVGCSPAMFTFPVKIESLSPGHSTFFSESFVSWRVS</sequence>
<evidence type="ECO:0000256" key="1">
    <source>
        <dbReference type="SAM" id="MobiDB-lite"/>
    </source>
</evidence>
<dbReference type="Proteomes" id="UP000504638">
    <property type="component" value="Unplaced"/>
</dbReference>
<evidence type="ECO:0000313" key="2">
    <source>
        <dbReference type="EMBL" id="KAF1812005.1"/>
    </source>
</evidence>
<dbReference type="EMBL" id="ML975159">
    <property type="protein sequence ID" value="KAF1812005.1"/>
    <property type="molecule type" value="Genomic_DNA"/>
</dbReference>
<evidence type="ECO:0000313" key="3">
    <source>
        <dbReference type="Proteomes" id="UP000504638"/>
    </source>
</evidence>
<reference evidence="4" key="2">
    <citation type="submission" date="2020-04" db="EMBL/GenBank/DDBJ databases">
        <authorList>
            <consortium name="NCBI Genome Project"/>
        </authorList>
    </citation>
    <scope>NUCLEOTIDE SEQUENCE</scope>
    <source>
        <strain evidence="4">CBS 781.70</strain>
    </source>
</reference>
<keyword evidence="3" id="KW-1185">Reference proteome</keyword>
<dbReference type="RefSeq" id="XP_033533636.1">
    <property type="nucleotide sequence ID" value="XM_033677126.1"/>
</dbReference>
<gene>
    <name evidence="2 4" type="ORF">P152DRAFT_41941</name>
</gene>
<reference evidence="4" key="3">
    <citation type="submission" date="2025-04" db="UniProtKB">
        <authorList>
            <consortium name="RefSeq"/>
        </authorList>
    </citation>
    <scope>IDENTIFICATION</scope>
    <source>
        <strain evidence="4">CBS 781.70</strain>
    </source>
</reference>
<reference evidence="2 4" key="1">
    <citation type="submission" date="2020-01" db="EMBL/GenBank/DDBJ databases">
        <authorList>
            <consortium name="DOE Joint Genome Institute"/>
            <person name="Haridas S."/>
            <person name="Albert R."/>
            <person name="Binder M."/>
            <person name="Bloem J."/>
            <person name="Labutti K."/>
            <person name="Salamov A."/>
            <person name="Andreopoulos B."/>
            <person name="Baker S.E."/>
            <person name="Barry K."/>
            <person name="Bills G."/>
            <person name="Bluhm B.H."/>
            <person name="Cannon C."/>
            <person name="Castanera R."/>
            <person name="Culley D.E."/>
            <person name="Daum C."/>
            <person name="Ezra D."/>
            <person name="Gonzalez J.B."/>
            <person name="Henrissat B."/>
            <person name="Kuo A."/>
            <person name="Liang C."/>
            <person name="Lipzen A."/>
            <person name="Lutzoni F."/>
            <person name="Magnuson J."/>
            <person name="Mondo S."/>
            <person name="Nolan M."/>
            <person name="Ohm R."/>
            <person name="Pangilinan J."/>
            <person name="Park H.-J."/>
            <person name="Ramirez L."/>
            <person name="Alfaro M."/>
            <person name="Sun H."/>
            <person name="Tritt A."/>
            <person name="Yoshinaga Y."/>
            <person name="Zwiers L.-H."/>
            <person name="Turgeon B.G."/>
            <person name="Goodwin S.B."/>
            <person name="Spatafora J.W."/>
            <person name="Crous P.W."/>
            <person name="Grigoriev I.V."/>
        </authorList>
    </citation>
    <scope>NUCLEOTIDE SEQUENCE</scope>
    <source>
        <strain evidence="2 4">CBS 781.70</strain>
    </source>
</reference>
<evidence type="ECO:0000313" key="4">
    <source>
        <dbReference type="RefSeq" id="XP_033533636.1"/>
    </source>
</evidence>
<name>A0A6G1G1L8_9PEZI</name>